<evidence type="ECO:0000256" key="1">
    <source>
        <dbReference type="SAM" id="MobiDB-lite"/>
    </source>
</evidence>
<comment type="caution">
    <text evidence="2">The sequence shown here is derived from an EMBL/GenBank/DDBJ whole genome shotgun (WGS) entry which is preliminary data.</text>
</comment>
<evidence type="ECO:0000313" key="3">
    <source>
        <dbReference type="Proteomes" id="UP001489004"/>
    </source>
</evidence>
<name>A0AAW1QGU0_9CHLO</name>
<feature type="region of interest" description="Disordered" evidence="1">
    <location>
        <begin position="70"/>
        <end position="99"/>
    </location>
</feature>
<keyword evidence="3" id="KW-1185">Reference proteome</keyword>
<organism evidence="2 3">
    <name type="scientific">[Myrmecia] bisecta</name>
    <dbReference type="NCBI Taxonomy" id="41462"/>
    <lineage>
        <taxon>Eukaryota</taxon>
        <taxon>Viridiplantae</taxon>
        <taxon>Chlorophyta</taxon>
        <taxon>core chlorophytes</taxon>
        <taxon>Trebouxiophyceae</taxon>
        <taxon>Trebouxiales</taxon>
        <taxon>Trebouxiaceae</taxon>
        <taxon>Myrmecia</taxon>
    </lineage>
</organism>
<dbReference type="AlphaFoldDB" id="A0AAW1QGU0"/>
<evidence type="ECO:0000313" key="2">
    <source>
        <dbReference type="EMBL" id="KAK9820629.1"/>
    </source>
</evidence>
<dbReference type="Proteomes" id="UP001489004">
    <property type="component" value="Unassembled WGS sequence"/>
</dbReference>
<reference evidence="2 3" key="1">
    <citation type="journal article" date="2024" name="Nat. Commun.">
        <title>Phylogenomics reveals the evolutionary origins of lichenization in chlorophyte algae.</title>
        <authorList>
            <person name="Puginier C."/>
            <person name="Libourel C."/>
            <person name="Otte J."/>
            <person name="Skaloud P."/>
            <person name="Haon M."/>
            <person name="Grisel S."/>
            <person name="Petersen M."/>
            <person name="Berrin J.G."/>
            <person name="Delaux P.M."/>
            <person name="Dal Grande F."/>
            <person name="Keller J."/>
        </authorList>
    </citation>
    <scope>NUCLEOTIDE SEQUENCE [LARGE SCALE GENOMIC DNA]</scope>
    <source>
        <strain evidence="2 3">SAG 2043</strain>
    </source>
</reference>
<dbReference type="EMBL" id="JALJOR010000003">
    <property type="protein sequence ID" value="KAK9820629.1"/>
    <property type="molecule type" value="Genomic_DNA"/>
</dbReference>
<gene>
    <name evidence="2" type="ORF">WJX72_012533</name>
</gene>
<feature type="compositionally biased region" description="Polar residues" evidence="1">
    <location>
        <begin position="16"/>
        <end position="31"/>
    </location>
</feature>
<feature type="region of interest" description="Disordered" evidence="1">
    <location>
        <begin position="1"/>
        <end position="31"/>
    </location>
</feature>
<feature type="compositionally biased region" description="Polar residues" evidence="1">
    <location>
        <begin position="198"/>
        <end position="216"/>
    </location>
</feature>
<accession>A0AAW1QGU0</accession>
<proteinExistence type="predicted"/>
<sequence>MGAQGSKPSSGPVGAYTTTSSGQARQGVANPQQLTGAAALFGPDDPEEMPLANWFILAAWRSTRGSARIDLKRPTLPDPEPGRGLLGARDPGAYGYGRGDARRAYNDRYSPHQAFATAPQRGVRGYAEDAAPVQSSWPGLLGFGTRTGARLKVMRHIEFGKGGSWRRNPPTRPAGTAPPLGAHAQPRAATGLPHSSREQWQAATAQSTNPPGTIQKQGEPFRTLQGQFDKVLHQQPVKPLFDLGVGLNFDMDSTNLSPLVRLKVQDWLSIQAVPRPLLKLQKRWQLPATRLSMRLVYDCPLEELDHFWLPPARVMLRIDNLAGTGIHVGPSGIEFDERLVTRAAGRETALRCAASVNFPRKVPVEEGQPLLDWQIERLGLKTRW</sequence>
<protein>
    <submittedName>
        <fullName evidence="2">Uncharacterized protein</fullName>
    </submittedName>
</protein>
<feature type="region of interest" description="Disordered" evidence="1">
    <location>
        <begin position="161"/>
        <end position="218"/>
    </location>
</feature>